<dbReference type="PROSITE" id="PS51392">
    <property type="entry name" value="KEN"/>
    <property type="match status" value="1"/>
</dbReference>
<dbReference type="AlphaFoldDB" id="A0A565C6M0"/>
<dbReference type="GO" id="GO:0030968">
    <property type="term" value="P:endoplasmic reticulum unfolded protein response"/>
    <property type="evidence" value="ECO:0007669"/>
    <property type="project" value="InterPro"/>
</dbReference>
<dbReference type="EMBL" id="CABITT030000006">
    <property type="protein sequence ID" value="VVB09294.1"/>
    <property type="molecule type" value="Genomic_DNA"/>
</dbReference>
<dbReference type="Pfam" id="PF06479">
    <property type="entry name" value="Ribonuc_2-5A"/>
    <property type="match status" value="1"/>
</dbReference>
<evidence type="ECO:0000256" key="3">
    <source>
        <dbReference type="ARBA" id="ARBA00022840"/>
    </source>
</evidence>
<evidence type="ECO:0000256" key="2">
    <source>
        <dbReference type="ARBA" id="ARBA00022741"/>
    </source>
</evidence>
<gene>
    <name evidence="5" type="ORF">ANE_LOCUS19738</name>
</gene>
<dbReference type="InterPro" id="IPR045133">
    <property type="entry name" value="IRE1/2-like"/>
</dbReference>
<dbReference type="InterPro" id="IPR010513">
    <property type="entry name" value="KEN_dom"/>
</dbReference>
<reference evidence="5" key="1">
    <citation type="submission" date="2019-07" db="EMBL/GenBank/DDBJ databases">
        <authorList>
            <person name="Dittberner H."/>
        </authorList>
    </citation>
    <scope>NUCLEOTIDE SEQUENCE [LARGE SCALE GENOMIC DNA]</scope>
</reference>
<accession>A0A565C6M0</accession>
<dbReference type="GO" id="GO:0004674">
    <property type="term" value="F:protein serine/threonine kinase activity"/>
    <property type="evidence" value="ECO:0007669"/>
    <property type="project" value="InterPro"/>
</dbReference>
<evidence type="ECO:0000256" key="1">
    <source>
        <dbReference type="ARBA" id="ARBA00022729"/>
    </source>
</evidence>
<keyword evidence="6" id="KW-1185">Reference proteome</keyword>
<dbReference type="Proteomes" id="UP000489600">
    <property type="component" value="Unassembled WGS sequence"/>
</dbReference>
<evidence type="ECO:0000259" key="4">
    <source>
        <dbReference type="PROSITE" id="PS51392"/>
    </source>
</evidence>
<evidence type="ECO:0000313" key="5">
    <source>
        <dbReference type="EMBL" id="VVB09294.1"/>
    </source>
</evidence>
<evidence type="ECO:0000313" key="6">
    <source>
        <dbReference type="Proteomes" id="UP000489600"/>
    </source>
</evidence>
<name>A0A565C6M0_9BRAS</name>
<dbReference type="OrthoDB" id="63989at2759"/>
<keyword evidence="2" id="KW-0547">Nucleotide-binding</keyword>
<keyword evidence="3" id="KW-0067">ATP-binding</keyword>
<dbReference type="PANTHER" id="PTHR13954:SF6">
    <property type="entry name" value="NON-SPECIFIC SERINE_THREONINE PROTEIN KINASE"/>
    <property type="match status" value="1"/>
</dbReference>
<sequence length="124" mass="14817">MFWKLDKRPSFLRAVNERMDMDPDSKKILTYLEKRGITIMGGYSWDSSLSTEFLAYVKKQNQDEKLNLRYEFKKGSHLLRLVRNTVSHYSQLPGNIKFPHMLIEVYVAVLKYYNKEETVFQKKD</sequence>
<organism evidence="5 6">
    <name type="scientific">Arabis nemorensis</name>
    <dbReference type="NCBI Taxonomy" id="586526"/>
    <lineage>
        <taxon>Eukaryota</taxon>
        <taxon>Viridiplantae</taxon>
        <taxon>Streptophyta</taxon>
        <taxon>Embryophyta</taxon>
        <taxon>Tracheophyta</taxon>
        <taxon>Spermatophyta</taxon>
        <taxon>Magnoliopsida</taxon>
        <taxon>eudicotyledons</taxon>
        <taxon>Gunneridae</taxon>
        <taxon>Pentapetalae</taxon>
        <taxon>rosids</taxon>
        <taxon>malvids</taxon>
        <taxon>Brassicales</taxon>
        <taxon>Brassicaceae</taxon>
        <taxon>Arabideae</taxon>
        <taxon>Arabis</taxon>
    </lineage>
</organism>
<dbReference type="Gene3D" id="1.20.1440.180">
    <property type="entry name" value="KEN domain"/>
    <property type="match status" value="1"/>
</dbReference>
<dbReference type="PANTHER" id="PTHR13954">
    <property type="entry name" value="IRE1-RELATED"/>
    <property type="match status" value="1"/>
</dbReference>
<keyword evidence="1" id="KW-0732">Signal</keyword>
<dbReference type="GO" id="GO:0006397">
    <property type="term" value="P:mRNA processing"/>
    <property type="evidence" value="ECO:0007669"/>
    <property type="project" value="InterPro"/>
</dbReference>
<feature type="domain" description="KEN" evidence="4">
    <location>
        <begin position="5"/>
        <end position="124"/>
    </location>
</feature>
<protein>
    <recommendedName>
        <fullName evidence="4">KEN domain-containing protein</fullName>
    </recommendedName>
</protein>
<dbReference type="GO" id="GO:0004521">
    <property type="term" value="F:RNA endonuclease activity"/>
    <property type="evidence" value="ECO:0007669"/>
    <property type="project" value="InterPro"/>
</dbReference>
<dbReference type="InterPro" id="IPR038357">
    <property type="entry name" value="KEN_sf"/>
</dbReference>
<comment type="caution">
    <text evidence="5">The sequence shown here is derived from an EMBL/GenBank/DDBJ whole genome shotgun (WGS) entry which is preliminary data.</text>
</comment>
<proteinExistence type="predicted"/>
<dbReference type="GO" id="GO:0005524">
    <property type="term" value="F:ATP binding"/>
    <property type="evidence" value="ECO:0007669"/>
    <property type="project" value="UniProtKB-KW"/>
</dbReference>